<dbReference type="PANTHER" id="PTHR47966">
    <property type="entry name" value="BETA-SITE APP-CLEAVING ENZYME, ISOFORM A-RELATED"/>
    <property type="match status" value="1"/>
</dbReference>
<evidence type="ECO:0000256" key="5">
    <source>
        <dbReference type="PIRSR" id="PIRSR601461-2"/>
    </source>
</evidence>
<sequence>MLSKVAIAFIVFANGIFGQENGRSIALYRRGLETRERWSKQARASTETSLKASLSLGLELYGSIAIGTPPQSFVVHLATGSDVLWVPQSGCSSCATSSAQFSSSKSSTFLQSNSNSVSLVTGATASLATDTIAWDSLSATNVPFYLASAESSALASQLLNLADGVLGLSYNSSLLAALNLQSSYFAIWFNQSSVYSTTQQTDVNGGRLTIGSVDTTLYNGKFNFIPAVVSSGSSYFYWAVQSSSIAIGSTLISAPSSTITALDTASSFILLDSNSLNSLLSAFKSLTTVSTSAVTTTLYSVSCSTASTLPNIIFSLGGTSFSFGPTDYIQFDGDTLDSSQNCILVFQALSSATTSVSSNQNVWVLGCAFLHKYYTIFDLGNKQIGFALASDGINSGEGIPVNITAVSSSTNNSSSGNSSGGIVSASVSKTSKSGVIGKGLVEVMITFEQNVTGGRHLKTDTAIPVGTEILVANAYSFALLDAFRKRACVSCLALSPGKQFDERCVTCDQCFFCSTECRTITDKNGHRLICSAFRRLATFKASAHEKSIMKLILTMLLQRRNDRCLANNIDLSPINLSNTITPSAKSISALLQNPMKPPVPAWADVTSLQSHLHDWSDETKRDWNKICLFISSILKESDSSLTDDLVKDSEGDSLEEVILHLVSKIESNGFGVWTQRKKRIPQNENISDGTNTFETAQDVFSIPIGEDDSVEPSSGINKRHTGDELTISYMDTNLPFANRRAALFQDYFFECSCNRCVREAAETPKERTKISFAKSASGGKKKSLQQKKKKLEPKKKLYDDEF</sequence>
<gene>
    <name evidence="9" type="primary">PGA5_1</name>
    <name evidence="9" type="ORF">HK100_004704</name>
</gene>
<keyword evidence="4" id="KW-0862">Zinc</keyword>
<reference evidence="9" key="1">
    <citation type="submission" date="2020-05" db="EMBL/GenBank/DDBJ databases">
        <title>Phylogenomic resolution of chytrid fungi.</title>
        <authorList>
            <person name="Stajich J.E."/>
            <person name="Amses K."/>
            <person name="Simmons R."/>
            <person name="Seto K."/>
            <person name="Myers J."/>
            <person name="Bonds A."/>
            <person name="Quandt C.A."/>
            <person name="Barry K."/>
            <person name="Liu P."/>
            <person name="Grigoriev I."/>
            <person name="Longcore J.E."/>
            <person name="James T.Y."/>
        </authorList>
    </citation>
    <scope>NUCLEOTIDE SEQUENCE</scope>
    <source>
        <strain evidence="9">JEL0513</strain>
    </source>
</reference>
<evidence type="ECO:0000313" key="9">
    <source>
        <dbReference type="EMBL" id="KAJ3100478.1"/>
    </source>
</evidence>
<dbReference type="InterPro" id="IPR021109">
    <property type="entry name" value="Peptidase_aspartic_dom_sf"/>
</dbReference>
<feature type="chain" id="PRO_5042290298" evidence="7">
    <location>
        <begin position="19"/>
        <end position="802"/>
    </location>
</feature>
<dbReference type="InterPro" id="IPR033121">
    <property type="entry name" value="PEPTIDASE_A1"/>
</dbReference>
<organism evidence="9 10">
    <name type="scientific">Physocladia obscura</name>
    <dbReference type="NCBI Taxonomy" id="109957"/>
    <lineage>
        <taxon>Eukaryota</taxon>
        <taxon>Fungi</taxon>
        <taxon>Fungi incertae sedis</taxon>
        <taxon>Chytridiomycota</taxon>
        <taxon>Chytridiomycota incertae sedis</taxon>
        <taxon>Chytridiomycetes</taxon>
        <taxon>Chytridiales</taxon>
        <taxon>Chytriomycetaceae</taxon>
        <taxon>Physocladia</taxon>
    </lineage>
</organism>
<name>A0AAD5SSJ4_9FUNG</name>
<dbReference type="PANTHER" id="PTHR47966:SF51">
    <property type="entry name" value="BETA-SITE APP-CLEAVING ENZYME, ISOFORM A-RELATED"/>
    <property type="match status" value="1"/>
</dbReference>
<protein>
    <submittedName>
        <fullName evidence="9">1,3-beta-glucanosyltransferase</fullName>
    </submittedName>
</protein>
<dbReference type="InterPro" id="IPR001461">
    <property type="entry name" value="Aspartic_peptidase_A1"/>
</dbReference>
<dbReference type="SUPFAM" id="SSF144232">
    <property type="entry name" value="HIT/MYND zinc finger-like"/>
    <property type="match status" value="1"/>
</dbReference>
<dbReference type="Gene3D" id="2.170.270.10">
    <property type="entry name" value="SET domain"/>
    <property type="match status" value="1"/>
</dbReference>
<dbReference type="EMBL" id="JADGJH010002279">
    <property type="protein sequence ID" value="KAJ3100478.1"/>
    <property type="molecule type" value="Genomic_DNA"/>
</dbReference>
<feature type="region of interest" description="Disordered" evidence="6">
    <location>
        <begin position="762"/>
        <end position="802"/>
    </location>
</feature>
<feature type="disulfide bond" evidence="5">
    <location>
        <begin position="303"/>
        <end position="342"/>
    </location>
</feature>
<dbReference type="GO" id="GO:0008270">
    <property type="term" value="F:zinc ion binding"/>
    <property type="evidence" value="ECO:0007669"/>
    <property type="project" value="UniProtKB-KW"/>
</dbReference>
<dbReference type="InterPro" id="IPR034164">
    <property type="entry name" value="Pepsin-like_dom"/>
</dbReference>
<proteinExistence type="inferred from homology"/>
<keyword evidence="2" id="KW-0479">Metal-binding</keyword>
<dbReference type="GO" id="GO:0006508">
    <property type="term" value="P:proteolysis"/>
    <property type="evidence" value="ECO:0007669"/>
    <property type="project" value="InterPro"/>
</dbReference>
<dbReference type="InterPro" id="IPR002893">
    <property type="entry name" value="Znf_MYND"/>
</dbReference>
<keyword evidence="3" id="KW-0863">Zinc-finger</keyword>
<dbReference type="PROSITE" id="PS51767">
    <property type="entry name" value="PEPTIDASE_A1"/>
    <property type="match status" value="1"/>
</dbReference>
<dbReference type="Proteomes" id="UP001211907">
    <property type="component" value="Unassembled WGS sequence"/>
</dbReference>
<dbReference type="Pfam" id="PF00026">
    <property type="entry name" value="Asp"/>
    <property type="match status" value="1"/>
</dbReference>
<dbReference type="AlphaFoldDB" id="A0AAD5SSJ4"/>
<evidence type="ECO:0000259" key="8">
    <source>
        <dbReference type="PROSITE" id="PS51767"/>
    </source>
</evidence>
<evidence type="ECO:0000256" key="4">
    <source>
        <dbReference type="ARBA" id="ARBA00022833"/>
    </source>
</evidence>
<evidence type="ECO:0000313" key="10">
    <source>
        <dbReference type="Proteomes" id="UP001211907"/>
    </source>
</evidence>
<accession>A0AAD5SSJ4</accession>
<evidence type="ECO:0000256" key="1">
    <source>
        <dbReference type="ARBA" id="ARBA00007447"/>
    </source>
</evidence>
<dbReference type="CDD" id="cd05471">
    <property type="entry name" value="pepsin_like"/>
    <property type="match status" value="1"/>
</dbReference>
<evidence type="ECO:0000256" key="2">
    <source>
        <dbReference type="ARBA" id="ARBA00022723"/>
    </source>
</evidence>
<keyword evidence="5" id="KW-1015">Disulfide bond</keyword>
<evidence type="ECO:0000256" key="7">
    <source>
        <dbReference type="SAM" id="SignalP"/>
    </source>
</evidence>
<dbReference type="Gene3D" id="2.40.70.10">
    <property type="entry name" value="Acid Proteases"/>
    <property type="match status" value="2"/>
</dbReference>
<comment type="similarity">
    <text evidence="1">Belongs to the peptidase A1 family.</text>
</comment>
<feature type="compositionally biased region" description="Basic residues" evidence="6">
    <location>
        <begin position="779"/>
        <end position="793"/>
    </location>
</feature>
<comment type="caution">
    <text evidence="9">The sequence shown here is derived from an EMBL/GenBank/DDBJ whole genome shotgun (WGS) entry which is preliminary data.</text>
</comment>
<dbReference type="InterPro" id="IPR046341">
    <property type="entry name" value="SET_dom_sf"/>
</dbReference>
<evidence type="ECO:0000256" key="6">
    <source>
        <dbReference type="SAM" id="MobiDB-lite"/>
    </source>
</evidence>
<keyword evidence="10" id="KW-1185">Reference proteome</keyword>
<keyword evidence="7" id="KW-0732">Signal</keyword>
<dbReference type="PRINTS" id="PR00792">
    <property type="entry name" value="PEPSIN"/>
</dbReference>
<feature type="signal peptide" evidence="7">
    <location>
        <begin position="1"/>
        <end position="18"/>
    </location>
</feature>
<feature type="domain" description="Peptidase A1" evidence="8">
    <location>
        <begin position="60"/>
        <end position="387"/>
    </location>
</feature>
<dbReference type="GO" id="GO:0004190">
    <property type="term" value="F:aspartic-type endopeptidase activity"/>
    <property type="evidence" value="ECO:0007669"/>
    <property type="project" value="InterPro"/>
</dbReference>
<dbReference type="PROSITE" id="PS01360">
    <property type="entry name" value="ZF_MYND_1"/>
    <property type="match status" value="1"/>
</dbReference>
<evidence type="ECO:0000256" key="3">
    <source>
        <dbReference type="ARBA" id="ARBA00022771"/>
    </source>
</evidence>
<dbReference type="SUPFAM" id="SSF50630">
    <property type="entry name" value="Acid proteases"/>
    <property type="match status" value="1"/>
</dbReference>